<reference evidence="2" key="1">
    <citation type="journal article" date="2015" name="Mar. Biotechnol.">
        <title>High conopeptide diversity in Conus tribblei revealed through analysis of venom duct transcriptome using two high-throughput sequencing platforms.</title>
        <authorList>
            <person name="Barghi N."/>
            <person name="Concepcion G.P."/>
            <person name="Olivera B.M."/>
            <person name="Lluisma A.O."/>
        </authorList>
    </citation>
    <scope>NUCLEOTIDE SEQUENCE</scope>
    <source>
        <tissue evidence="2">Venom duct</tissue>
    </source>
</reference>
<protein>
    <submittedName>
        <fullName evidence="2">Ctr_6_T conopeptide</fullName>
    </submittedName>
    <submittedName>
        <fullName evidence="3">Ctr_P_1 conopeptide</fullName>
    </submittedName>
</protein>
<reference evidence="3" key="2">
    <citation type="submission" date="2015-04" db="EMBL/GenBank/DDBJ databases">
        <authorList>
            <person name="Syromyatnikov M.Y."/>
            <person name="Popov V.N."/>
        </authorList>
    </citation>
    <scope>NUCLEOTIDE SEQUENCE</scope>
    <source>
        <tissue evidence="3">Venom duct</tissue>
    </source>
</reference>
<evidence type="ECO:0000313" key="3">
    <source>
        <dbReference type="EMBL" id="JAI17913.1"/>
    </source>
</evidence>
<dbReference type="EMBL" id="GCJM01000100">
    <property type="protein sequence ID" value="JAG92778.1"/>
    <property type="molecule type" value="Transcribed_RNA"/>
</dbReference>
<feature type="chain" id="PRO_5014019779" evidence="1">
    <location>
        <begin position="27"/>
        <end position="77"/>
    </location>
</feature>
<feature type="signal peptide" evidence="1">
    <location>
        <begin position="1"/>
        <end position="26"/>
    </location>
</feature>
<organism evidence="2">
    <name type="scientific">Conus tribblei</name>
    <name type="common">Tribble's cone</name>
    <name type="synonym">Splinoconus tribblei</name>
    <dbReference type="NCBI Taxonomy" id="101761"/>
    <lineage>
        <taxon>Eukaryota</taxon>
        <taxon>Metazoa</taxon>
        <taxon>Spiralia</taxon>
        <taxon>Lophotrochozoa</taxon>
        <taxon>Mollusca</taxon>
        <taxon>Gastropoda</taxon>
        <taxon>Caenogastropoda</taxon>
        <taxon>Neogastropoda</taxon>
        <taxon>Conoidea</taxon>
        <taxon>Conidae</taxon>
        <taxon>Conus</taxon>
        <taxon>Splinoconus</taxon>
    </lineage>
</organism>
<sequence>MMTLPLTRSAVLMLVLLLAFDNFVDVQPRQITRGVSSQSGLLSKWVRASRCSGDSCTGPTDCTRCSCNFGMCLELVR</sequence>
<proteinExistence type="predicted"/>
<dbReference type="EMBL" id="GCVM01000076">
    <property type="protein sequence ID" value="JAI17913.1"/>
    <property type="molecule type" value="Transcribed_RNA"/>
</dbReference>
<evidence type="ECO:0000313" key="2">
    <source>
        <dbReference type="EMBL" id="JAG92778.1"/>
    </source>
</evidence>
<keyword evidence="1" id="KW-0732">Signal</keyword>
<evidence type="ECO:0000256" key="1">
    <source>
        <dbReference type="SAM" id="SignalP"/>
    </source>
</evidence>
<accession>A0A0C9SFL2</accession>
<name>A0A0C9SFL2_CONTD</name>
<dbReference type="AlphaFoldDB" id="A0A0C9SFL2"/>